<dbReference type="EMBL" id="BAAAWD010000020">
    <property type="protein sequence ID" value="GAA3033502.1"/>
    <property type="molecule type" value="Genomic_DNA"/>
</dbReference>
<proteinExistence type="predicted"/>
<accession>A0ABP6L5N4</accession>
<feature type="compositionally biased region" description="Low complexity" evidence="3">
    <location>
        <begin position="223"/>
        <end position="232"/>
    </location>
</feature>
<keyword evidence="2" id="KW-1278">Translocase</keyword>
<dbReference type="SUPFAM" id="SSF52540">
    <property type="entry name" value="P-loop containing nucleoside triphosphate hydrolases"/>
    <property type="match status" value="1"/>
</dbReference>
<evidence type="ECO:0000256" key="1">
    <source>
        <dbReference type="ARBA" id="ARBA00022448"/>
    </source>
</evidence>
<protein>
    <recommendedName>
        <fullName evidence="6">ABC transporter domain-containing protein</fullName>
    </recommendedName>
</protein>
<feature type="region of interest" description="Disordered" evidence="3">
    <location>
        <begin position="185"/>
        <end position="257"/>
    </location>
</feature>
<dbReference type="Gene3D" id="3.40.50.300">
    <property type="entry name" value="P-loop containing nucleotide triphosphate hydrolases"/>
    <property type="match status" value="1"/>
</dbReference>
<organism evidence="4 5">
    <name type="scientific">Streptosporangium longisporum</name>
    <dbReference type="NCBI Taxonomy" id="46187"/>
    <lineage>
        <taxon>Bacteria</taxon>
        <taxon>Bacillati</taxon>
        <taxon>Actinomycetota</taxon>
        <taxon>Actinomycetes</taxon>
        <taxon>Streptosporangiales</taxon>
        <taxon>Streptosporangiaceae</taxon>
        <taxon>Streptosporangium</taxon>
    </lineage>
</organism>
<evidence type="ECO:0000256" key="2">
    <source>
        <dbReference type="ARBA" id="ARBA00022967"/>
    </source>
</evidence>
<evidence type="ECO:0000313" key="5">
    <source>
        <dbReference type="Proteomes" id="UP001499930"/>
    </source>
</evidence>
<feature type="compositionally biased region" description="Basic residues" evidence="3">
    <location>
        <begin position="197"/>
        <end position="209"/>
    </location>
</feature>
<comment type="caution">
    <text evidence="4">The sequence shown here is derived from an EMBL/GenBank/DDBJ whole genome shotgun (WGS) entry which is preliminary data.</text>
</comment>
<gene>
    <name evidence="4" type="ORF">GCM10017559_71090</name>
</gene>
<dbReference type="Proteomes" id="UP001499930">
    <property type="component" value="Unassembled WGS sequence"/>
</dbReference>
<name>A0ABP6L5N4_9ACTN</name>
<sequence>MLLLDEPTTALDLGHQQQVLELVDRLRLADGLTVVTTLHDLSLAGQYADAMMLLSARPGGPPRGFHAEVLTEELIAEHFEARVRVGTGPAAQARGSTWSARDDRADPGPTWSAGESDADPGPPGAPVRATPVLSHRHEDGARLACLLWEFGPGWRAISSAVLGGGIGPAAWALNAQVVARVRADGPGGAPAGTGPARTRRRLCSPRRRSTGSPGPPTGEWRSSRPSACASPPGRRPRGRARPRTGPMLLPEPTPMLLPTPGPVPGPVPARLPGTVNIIVPLPVAMTTRPWSTRS</sequence>
<evidence type="ECO:0008006" key="6">
    <source>
        <dbReference type="Google" id="ProtNLM"/>
    </source>
</evidence>
<keyword evidence="5" id="KW-1185">Reference proteome</keyword>
<feature type="region of interest" description="Disordered" evidence="3">
    <location>
        <begin position="86"/>
        <end position="130"/>
    </location>
</feature>
<dbReference type="PANTHER" id="PTHR42794">
    <property type="entry name" value="HEMIN IMPORT ATP-BINDING PROTEIN HMUV"/>
    <property type="match status" value="1"/>
</dbReference>
<dbReference type="InterPro" id="IPR027417">
    <property type="entry name" value="P-loop_NTPase"/>
</dbReference>
<evidence type="ECO:0000256" key="3">
    <source>
        <dbReference type="SAM" id="MobiDB-lite"/>
    </source>
</evidence>
<keyword evidence="1" id="KW-0813">Transport</keyword>
<reference evidence="5" key="1">
    <citation type="journal article" date="2019" name="Int. J. Syst. Evol. Microbiol.">
        <title>The Global Catalogue of Microorganisms (GCM) 10K type strain sequencing project: providing services to taxonomists for standard genome sequencing and annotation.</title>
        <authorList>
            <consortium name="The Broad Institute Genomics Platform"/>
            <consortium name="The Broad Institute Genome Sequencing Center for Infectious Disease"/>
            <person name="Wu L."/>
            <person name="Ma J."/>
        </authorList>
    </citation>
    <scope>NUCLEOTIDE SEQUENCE [LARGE SCALE GENOMIC DNA]</scope>
    <source>
        <strain evidence="5">JCM 3106</strain>
    </source>
</reference>
<dbReference type="PANTHER" id="PTHR42794:SF1">
    <property type="entry name" value="HEMIN IMPORT ATP-BINDING PROTEIN HMUV"/>
    <property type="match status" value="1"/>
</dbReference>
<evidence type="ECO:0000313" key="4">
    <source>
        <dbReference type="EMBL" id="GAA3033502.1"/>
    </source>
</evidence>